<dbReference type="Proteomes" id="UP000245802">
    <property type="component" value="Chromosome"/>
</dbReference>
<gene>
    <name evidence="1" type="ORF">C1280_08495</name>
</gene>
<organism evidence="1 2">
    <name type="scientific">Gemmata obscuriglobus</name>
    <dbReference type="NCBI Taxonomy" id="114"/>
    <lineage>
        <taxon>Bacteria</taxon>
        <taxon>Pseudomonadati</taxon>
        <taxon>Planctomycetota</taxon>
        <taxon>Planctomycetia</taxon>
        <taxon>Gemmatales</taxon>
        <taxon>Gemmataceae</taxon>
        <taxon>Gemmata</taxon>
    </lineage>
</organism>
<dbReference type="OrthoDB" id="7031433at2"/>
<reference evidence="1 2" key="1">
    <citation type="submission" date="2018-01" db="EMBL/GenBank/DDBJ databases">
        <title>G. obscuriglobus.</title>
        <authorList>
            <person name="Franke J."/>
            <person name="Blomberg W."/>
            <person name="Selmecki A."/>
        </authorList>
    </citation>
    <scope>NUCLEOTIDE SEQUENCE [LARGE SCALE GENOMIC DNA]</scope>
    <source>
        <strain evidence="1 2">DSM 5831</strain>
    </source>
</reference>
<evidence type="ECO:0000313" key="1">
    <source>
        <dbReference type="EMBL" id="AWM37056.1"/>
    </source>
</evidence>
<keyword evidence="2" id="KW-1185">Reference proteome</keyword>
<sequence length="72" mass="7771">MSGLPNDQFCWPEHGMTLRDYFAAAALAPIMQRNTTNFIKSTANELGVSVSEAFASAAYDLADAMLAERAKA</sequence>
<proteinExistence type="predicted"/>
<protein>
    <submittedName>
        <fullName evidence="1">Uncharacterized protein</fullName>
    </submittedName>
</protein>
<dbReference type="KEGG" id="gog:C1280_08495"/>
<evidence type="ECO:0000313" key="2">
    <source>
        <dbReference type="Proteomes" id="UP000245802"/>
    </source>
</evidence>
<dbReference type="AlphaFoldDB" id="A0A2Z3H0D6"/>
<name>A0A2Z3H0D6_9BACT</name>
<dbReference type="EMBL" id="CP025958">
    <property type="protein sequence ID" value="AWM37056.1"/>
    <property type="molecule type" value="Genomic_DNA"/>
</dbReference>
<accession>A0A2Z3H0D6</accession>